<evidence type="ECO:0000256" key="1">
    <source>
        <dbReference type="SAM" id="MobiDB-lite"/>
    </source>
</evidence>
<feature type="chain" id="PRO_5047067367" evidence="2">
    <location>
        <begin position="27"/>
        <end position="528"/>
    </location>
</feature>
<dbReference type="InterPro" id="IPR005197">
    <property type="entry name" value="Glyco_hydro_71"/>
</dbReference>
<accession>A0ABV8LWB3</accession>
<dbReference type="GO" id="GO:0016787">
    <property type="term" value="F:hydrolase activity"/>
    <property type="evidence" value="ECO:0007669"/>
    <property type="project" value="UniProtKB-KW"/>
</dbReference>
<proteinExistence type="predicted"/>
<evidence type="ECO:0000313" key="3">
    <source>
        <dbReference type="EMBL" id="MFC4134682.1"/>
    </source>
</evidence>
<dbReference type="Gene3D" id="3.20.20.80">
    <property type="entry name" value="Glycosidases"/>
    <property type="match status" value="1"/>
</dbReference>
<feature type="compositionally biased region" description="Low complexity" evidence="1">
    <location>
        <begin position="51"/>
        <end position="69"/>
    </location>
</feature>
<dbReference type="Proteomes" id="UP001595816">
    <property type="component" value="Unassembled WGS sequence"/>
</dbReference>
<keyword evidence="3" id="KW-0378">Hydrolase</keyword>
<organism evidence="3 4">
    <name type="scientific">Hamadaea flava</name>
    <dbReference type="NCBI Taxonomy" id="1742688"/>
    <lineage>
        <taxon>Bacteria</taxon>
        <taxon>Bacillati</taxon>
        <taxon>Actinomycetota</taxon>
        <taxon>Actinomycetes</taxon>
        <taxon>Micromonosporales</taxon>
        <taxon>Micromonosporaceae</taxon>
        <taxon>Hamadaea</taxon>
    </lineage>
</organism>
<dbReference type="RefSeq" id="WP_253761173.1">
    <property type="nucleotide sequence ID" value="NZ_JAMZDZ010000001.1"/>
</dbReference>
<sequence>MRKRLMLSAAAAVTGVLLLTAAGVAACSVATREAASLGQETGGTGTEAGLDASADPSASASASASPSVVPATNCGRYAFTKASTSTLRAAKKKAFAFYFPPYPISIENKDPGSDYWAKWTTEADRLASGTKQGEEMLDRPLTRAPLSGNWRQKDFETEIRQAIDMGLDGFIWEYHSVSSDARWTQLPAMLAAAKAVDPGFRIMLSPDLQQGANSTQASIVNDVLKVKSEPALYKVDGKIVLAPFYPERVAVSFWDGIRTTLAGSGVQSVLVPIFLSGSPNVRAAAWNNSVYGYSLWGNRWVGGSDSVRKGAVEAHANGRKYMAPIAFEDTRIYDGRYWESSNSGALRAMMEKAIAGDADWLALITWNDYTESWVAPSKGRGYAVADTIAYYTSWFKTGKRPGLVRDALYYFHRSHRTDAPYDTSLQQIAMHIANGDGASNKVELLAFLSAPGKLVIKQGGSVSTKDVTAAGMVSFAVAMVPGTTPSFELQRGGKIVQTLQSKVPIKAKVTHQDMMYRAGGGTACGGKA</sequence>
<evidence type="ECO:0000313" key="4">
    <source>
        <dbReference type="Proteomes" id="UP001595816"/>
    </source>
</evidence>
<dbReference type="PROSITE" id="PS51257">
    <property type="entry name" value="PROKAR_LIPOPROTEIN"/>
    <property type="match status" value="1"/>
</dbReference>
<evidence type="ECO:0000256" key="2">
    <source>
        <dbReference type="SAM" id="SignalP"/>
    </source>
</evidence>
<gene>
    <name evidence="3" type="ORF">ACFOZ4_29080</name>
</gene>
<feature type="region of interest" description="Disordered" evidence="1">
    <location>
        <begin position="37"/>
        <end position="69"/>
    </location>
</feature>
<name>A0ABV8LWB3_9ACTN</name>
<feature type="signal peptide" evidence="2">
    <location>
        <begin position="1"/>
        <end position="26"/>
    </location>
</feature>
<dbReference type="CDD" id="cd11577">
    <property type="entry name" value="GH71"/>
    <property type="match status" value="1"/>
</dbReference>
<protein>
    <submittedName>
        <fullName evidence="3">Glycoside hydrolase family 71 protein</fullName>
    </submittedName>
</protein>
<reference evidence="4" key="1">
    <citation type="journal article" date="2019" name="Int. J. Syst. Evol. Microbiol.">
        <title>The Global Catalogue of Microorganisms (GCM) 10K type strain sequencing project: providing services to taxonomists for standard genome sequencing and annotation.</title>
        <authorList>
            <consortium name="The Broad Institute Genomics Platform"/>
            <consortium name="The Broad Institute Genome Sequencing Center for Infectious Disease"/>
            <person name="Wu L."/>
            <person name="Ma J."/>
        </authorList>
    </citation>
    <scope>NUCLEOTIDE SEQUENCE [LARGE SCALE GENOMIC DNA]</scope>
    <source>
        <strain evidence="4">CGMCC 4.7289</strain>
    </source>
</reference>
<keyword evidence="4" id="KW-1185">Reference proteome</keyword>
<keyword evidence="2" id="KW-0732">Signal</keyword>
<comment type="caution">
    <text evidence="3">The sequence shown here is derived from an EMBL/GenBank/DDBJ whole genome shotgun (WGS) entry which is preliminary data.</text>
</comment>
<dbReference type="EMBL" id="JBHSAY010000015">
    <property type="protein sequence ID" value="MFC4134682.1"/>
    <property type="molecule type" value="Genomic_DNA"/>
</dbReference>
<dbReference type="Pfam" id="PF03659">
    <property type="entry name" value="Glyco_hydro_71"/>
    <property type="match status" value="1"/>
</dbReference>